<evidence type="ECO:0000313" key="3">
    <source>
        <dbReference type="Proteomes" id="UP000807353"/>
    </source>
</evidence>
<proteinExistence type="predicted"/>
<feature type="region of interest" description="Disordered" evidence="1">
    <location>
        <begin position="42"/>
        <end position="247"/>
    </location>
</feature>
<dbReference type="Proteomes" id="UP000807353">
    <property type="component" value="Unassembled WGS sequence"/>
</dbReference>
<feature type="compositionally biased region" description="Polar residues" evidence="1">
    <location>
        <begin position="42"/>
        <end position="76"/>
    </location>
</feature>
<sequence>MLLTTSNLQRFPTMPYHEGSQNPHIEGSTMIDVAGNYTHNNHSSHVTNKDSGNTTTYNVKDSYNDSSQRHIGNKNTYMYGLPENYPAKTRAPYRSTPKGQKHHRPSNIPESAHGLFGWGQPTPRLECYPEPDSNSEGISEDDEQRYHEELPPSTAPPLWMTQAPFSPTPSQTSYDGSFHSFSSSHRGSQAPFPSTPPNPNLVPRNFSPNNPFLPYISPSSPSGSRTGSPVSGQNIMIRGGGTRSTQH</sequence>
<evidence type="ECO:0000256" key="1">
    <source>
        <dbReference type="SAM" id="MobiDB-lite"/>
    </source>
</evidence>
<keyword evidence="3" id="KW-1185">Reference proteome</keyword>
<comment type="caution">
    <text evidence="2">The sequence shown here is derived from an EMBL/GenBank/DDBJ whole genome shotgun (WGS) entry which is preliminary data.</text>
</comment>
<protein>
    <submittedName>
        <fullName evidence="2">Uncharacterized protein</fullName>
    </submittedName>
</protein>
<dbReference type="AlphaFoldDB" id="A0A9P6CF86"/>
<organism evidence="2 3">
    <name type="scientific">Collybia nuda</name>
    <dbReference type="NCBI Taxonomy" id="64659"/>
    <lineage>
        <taxon>Eukaryota</taxon>
        <taxon>Fungi</taxon>
        <taxon>Dikarya</taxon>
        <taxon>Basidiomycota</taxon>
        <taxon>Agaricomycotina</taxon>
        <taxon>Agaricomycetes</taxon>
        <taxon>Agaricomycetidae</taxon>
        <taxon>Agaricales</taxon>
        <taxon>Tricholomatineae</taxon>
        <taxon>Clitocybaceae</taxon>
        <taxon>Collybia</taxon>
    </lineage>
</organism>
<feature type="compositionally biased region" description="Gly residues" evidence="1">
    <location>
        <begin position="238"/>
        <end position="247"/>
    </location>
</feature>
<feature type="compositionally biased region" description="Polar residues" evidence="1">
    <location>
        <begin position="163"/>
        <end position="175"/>
    </location>
</feature>
<accession>A0A9P6CF86</accession>
<dbReference type="EMBL" id="MU150331">
    <property type="protein sequence ID" value="KAF9458784.1"/>
    <property type="molecule type" value="Genomic_DNA"/>
</dbReference>
<evidence type="ECO:0000313" key="2">
    <source>
        <dbReference type="EMBL" id="KAF9458784.1"/>
    </source>
</evidence>
<reference evidence="2" key="1">
    <citation type="submission" date="2020-11" db="EMBL/GenBank/DDBJ databases">
        <authorList>
            <consortium name="DOE Joint Genome Institute"/>
            <person name="Ahrendt S."/>
            <person name="Riley R."/>
            <person name="Andreopoulos W."/>
            <person name="Labutti K."/>
            <person name="Pangilinan J."/>
            <person name="Ruiz-Duenas F.J."/>
            <person name="Barrasa J.M."/>
            <person name="Sanchez-Garcia M."/>
            <person name="Camarero S."/>
            <person name="Miyauchi S."/>
            <person name="Serrano A."/>
            <person name="Linde D."/>
            <person name="Babiker R."/>
            <person name="Drula E."/>
            <person name="Ayuso-Fernandez I."/>
            <person name="Pacheco R."/>
            <person name="Padilla G."/>
            <person name="Ferreira P."/>
            <person name="Barriuso J."/>
            <person name="Kellner H."/>
            <person name="Castanera R."/>
            <person name="Alfaro M."/>
            <person name="Ramirez L."/>
            <person name="Pisabarro A.G."/>
            <person name="Kuo A."/>
            <person name="Tritt A."/>
            <person name="Lipzen A."/>
            <person name="He G."/>
            <person name="Yan M."/>
            <person name="Ng V."/>
            <person name="Cullen D."/>
            <person name="Martin F."/>
            <person name="Rosso M.-N."/>
            <person name="Henrissat B."/>
            <person name="Hibbett D."/>
            <person name="Martinez A.T."/>
            <person name="Grigoriev I.V."/>
        </authorList>
    </citation>
    <scope>NUCLEOTIDE SEQUENCE</scope>
    <source>
        <strain evidence="2">CBS 247.69</strain>
    </source>
</reference>
<feature type="compositionally biased region" description="Low complexity" evidence="1">
    <location>
        <begin position="176"/>
        <end position="188"/>
    </location>
</feature>
<feature type="compositionally biased region" description="Low complexity" evidence="1">
    <location>
        <begin position="217"/>
        <end position="232"/>
    </location>
</feature>
<gene>
    <name evidence="2" type="ORF">BDZ94DRAFT_1325264</name>
</gene>
<name>A0A9P6CF86_9AGAR</name>